<reference evidence="2 3" key="1">
    <citation type="submission" date="2020-08" db="EMBL/GenBank/DDBJ databases">
        <title>Sphingobacterium sp. DN00404 isolated from aquaculture water.</title>
        <authorList>
            <person name="Zhang M."/>
        </authorList>
    </citation>
    <scope>NUCLEOTIDE SEQUENCE [LARGE SCALE GENOMIC DNA]</scope>
    <source>
        <strain evidence="2 3">DN00404</strain>
    </source>
</reference>
<feature type="signal peptide" evidence="1">
    <location>
        <begin position="1"/>
        <end position="25"/>
    </location>
</feature>
<dbReference type="Proteomes" id="UP000602759">
    <property type="component" value="Unassembled WGS sequence"/>
</dbReference>
<name>A0ABR7YLW6_9SPHI</name>
<dbReference type="EMBL" id="JACOIK010000003">
    <property type="protein sequence ID" value="MBD1432226.1"/>
    <property type="molecule type" value="Genomic_DNA"/>
</dbReference>
<evidence type="ECO:0008006" key="4">
    <source>
        <dbReference type="Google" id="ProtNLM"/>
    </source>
</evidence>
<gene>
    <name evidence="2" type="ORF">H8B06_05260</name>
</gene>
<evidence type="ECO:0000313" key="3">
    <source>
        <dbReference type="Proteomes" id="UP000602759"/>
    </source>
</evidence>
<dbReference type="RefSeq" id="WP_190993251.1">
    <property type="nucleotide sequence ID" value="NZ_JACOIK010000003.1"/>
</dbReference>
<dbReference type="PROSITE" id="PS51257">
    <property type="entry name" value="PROKAR_LIPOPROTEIN"/>
    <property type="match status" value="1"/>
</dbReference>
<accession>A0ABR7YLW6</accession>
<keyword evidence="1" id="KW-0732">Signal</keyword>
<keyword evidence="3" id="KW-1185">Reference proteome</keyword>
<feature type="chain" id="PRO_5045600157" description="Fimbrillin family protein" evidence="1">
    <location>
        <begin position="26"/>
        <end position="570"/>
    </location>
</feature>
<protein>
    <recommendedName>
        <fullName evidence="4">Fimbrillin family protein</fullName>
    </recommendedName>
</protein>
<organism evidence="2 3">
    <name type="scientific">Sphingobacterium micropteri</name>
    <dbReference type="NCBI Taxonomy" id="2763501"/>
    <lineage>
        <taxon>Bacteria</taxon>
        <taxon>Pseudomonadati</taxon>
        <taxon>Bacteroidota</taxon>
        <taxon>Sphingobacteriia</taxon>
        <taxon>Sphingobacteriales</taxon>
        <taxon>Sphingobacteriaceae</taxon>
        <taxon>Sphingobacterium</taxon>
    </lineage>
</organism>
<evidence type="ECO:0000313" key="2">
    <source>
        <dbReference type="EMBL" id="MBD1432226.1"/>
    </source>
</evidence>
<evidence type="ECO:0000256" key="1">
    <source>
        <dbReference type="SAM" id="SignalP"/>
    </source>
</evidence>
<comment type="caution">
    <text evidence="2">The sequence shown here is derived from an EMBL/GenBank/DDBJ whole genome shotgun (WGS) entry which is preliminary data.</text>
</comment>
<proteinExistence type="predicted"/>
<sequence length="570" mass="60354">MKTNSIRYNTIWCLLLTLFVAISCKNETGVEPIYDGIKMRVSLSSGFTVATGNSGALKSKASTSVATKNTDGKLETQTQIIPLSNGLNIVAKLVPEQQTAPVALKQSAGGGLKAAAQEVKSTLPIGTQYRLLVYNATGNEVKRLEKTVDANSSSFDEFTLDATGTTTNYTFVAYSAGTAALPALAANSTLSSAMVTIGNEKFMHFVETIALGYGANDLEVVLANKLSEITTVLDGQGIGLNSITGVGNFTLKNATHTGGSLKLSDGTVTYTGSAQDKAVSFPAISTGLTEVSSLPTVLARDLTTTSLEVEYIEIAGLGRSESFVVPNVKIEPGVKYNLVLELDKGNCMFNVSPETFTLSNTQAGCRIRFLILFTWFNYSIPQNQCSGGIPLVYTMSWATPNNGETIGRVYEFAPTANAGVVMNITSLDNSFNMAINDPADDQNTANRKIATKEIQFQGTGANGRNVRFAGGGGYHGDGTIPNVWDITNGTADNPVLRVSVSASGVVSITGRKSNSDLTQYPMELFNSTSFNTVTWLTSGTTNNKVTITQTVSGPTYINGQVTGKRIAACN</sequence>